<dbReference type="SMART" id="SM00579">
    <property type="entry name" value="FBD"/>
    <property type="match status" value="1"/>
</dbReference>
<evidence type="ECO:0000313" key="2">
    <source>
        <dbReference type="EMBL" id="KAG7538143.1"/>
    </source>
</evidence>
<dbReference type="AlphaFoldDB" id="A0A8T1Y1N6"/>
<dbReference type="PANTHER" id="PTHR31900:SF29">
    <property type="entry name" value="FBD-LIKE DOMAIN FAMILY PROTEIN"/>
    <property type="match status" value="1"/>
</dbReference>
<dbReference type="InterPro" id="IPR006566">
    <property type="entry name" value="FBD"/>
</dbReference>
<comment type="caution">
    <text evidence="2">The sequence shown here is derived from an EMBL/GenBank/DDBJ whole genome shotgun (WGS) entry which is preliminary data.</text>
</comment>
<dbReference type="CDD" id="cd22160">
    <property type="entry name" value="F-box_AtFBL13-like"/>
    <property type="match status" value="1"/>
</dbReference>
<dbReference type="Pfam" id="PF08387">
    <property type="entry name" value="FBD"/>
    <property type="match status" value="1"/>
</dbReference>
<dbReference type="InterPro" id="IPR050232">
    <property type="entry name" value="FBL13/AtMIF1-like"/>
</dbReference>
<accession>A0A8T1Y1N6</accession>
<sequence length="419" mass="48233">MDMISQLPDELLLRILSRLPTTKDVVATMVLSKRWKFLWMFVPRLVYDDSYRHGRFSQFVDRSLIFHKAQILETLCFNLFRTYGSGDLHVWIRAADKCCVRELIIHVSSRSETPVVLPRSLFSEGCRKVVTLKLSNAILVDVSSPISFPSLKNLSLISMKYPGDEFVKRLLSSCPVLEDLIVVQCPDDNVTIFTVRVPSLKRLWMCKLPKRYIDDADGYVIDAPSLETMAITVQRGGLCVIENDMPNIVQACIDVNSSLPRMILSFVTLVKRLYLLCLPTAKDAYPVGSIFRCLVHLKICTCETEWLNLLIRVLEDSPYLRVLKLEQYHRRRDNQPRPYWSEPSSVPLCMVSSLETIEWVDYEGTKEEKEVAAYILRNGSFLDKVTIKPKSTSHYEKLEMIKELSLSPRSSPTCRLYFD</sequence>
<name>A0A8T1Y1N6_ARASU</name>
<dbReference type="Pfam" id="PF24758">
    <property type="entry name" value="LRR_At5g56370"/>
    <property type="match status" value="1"/>
</dbReference>
<proteinExistence type="predicted"/>
<keyword evidence="3" id="KW-1185">Reference proteome</keyword>
<dbReference type="InterPro" id="IPR001810">
    <property type="entry name" value="F-box_dom"/>
</dbReference>
<feature type="domain" description="F-box" evidence="1">
    <location>
        <begin position="1"/>
        <end position="54"/>
    </location>
</feature>
<organism evidence="2 3">
    <name type="scientific">Arabidopsis suecica</name>
    <name type="common">Swedish thale-cress</name>
    <name type="synonym">Cardaminopsis suecica</name>
    <dbReference type="NCBI Taxonomy" id="45249"/>
    <lineage>
        <taxon>Eukaryota</taxon>
        <taxon>Viridiplantae</taxon>
        <taxon>Streptophyta</taxon>
        <taxon>Embryophyta</taxon>
        <taxon>Tracheophyta</taxon>
        <taxon>Spermatophyta</taxon>
        <taxon>Magnoliopsida</taxon>
        <taxon>eudicotyledons</taxon>
        <taxon>Gunneridae</taxon>
        <taxon>Pentapetalae</taxon>
        <taxon>rosids</taxon>
        <taxon>malvids</taxon>
        <taxon>Brassicales</taxon>
        <taxon>Brassicaceae</taxon>
        <taxon>Camelineae</taxon>
        <taxon>Arabidopsis</taxon>
    </lineage>
</organism>
<reference evidence="2 3" key="1">
    <citation type="submission" date="2020-12" db="EMBL/GenBank/DDBJ databases">
        <title>Concerted genomic and epigenomic changes stabilize Arabidopsis allopolyploids.</title>
        <authorList>
            <person name="Chen Z."/>
        </authorList>
    </citation>
    <scope>NUCLEOTIDE SEQUENCE [LARGE SCALE GENOMIC DNA]</scope>
    <source>
        <strain evidence="2">As9502</strain>
        <tissue evidence="2">Leaf</tissue>
    </source>
</reference>
<dbReference type="PROSITE" id="PS50181">
    <property type="entry name" value="FBOX"/>
    <property type="match status" value="1"/>
</dbReference>
<dbReference type="EMBL" id="JAEFBJ010000013">
    <property type="protein sequence ID" value="KAG7538143.1"/>
    <property type="molecule type" value="Genomic_DNA"/>
</dbReference>
<dbReference type="Pfam" id="PF00646">
    <property type="entry name" value="F-box"/>
    <property type="match status" value="1"/>
</dbReference>
<evidence type="ECO:0000259" key="1">
    <source>
        <dbReference type="PROSITE" id="PS50181"/>
    </source>
</evidence>
<evidence type="ECO:0000313" key="3">
    <source>
        <dbReference type="Proteomes" id="UP000694251"/>
    </source>
</evidence>
<dbReference type="InterPro" id="IPR053781">
    <property type="entry name" value="F-box_AtFBL13-like"/>
</dbReference>
<dbReference type="PANTHER" id="PTHR31900">
    <property type="entry name" value="F-BOX/RNI SUPERFAMILY PROTEIN-RELATED"/>
    <property type="match status" value="1"/>
</dbReference>
<dbReference type="InterPro" id="IPR055411">
    <property type="entry name" value="LRR_FXL15/At3g58940/PEG3-like"/>
</dbReference>
<protein>
    <submittedName>
        <fullName evidence="2">F-box-like domain superfamily</fullName>
    </submittedName>
</protein>
<dbReference type="OrthoDB" id="1107256at2759"/>
<dbReference type="SMART" id="SM00256">
    <property type="entry name" value="FBOX"/>
    <property type="match status" value="1"/>
</dbReference>
<dbReference type="Proteomes" id="UP000694251">
    <property type="component" value="Chromosome 13"/>
</dbReference>
<gene>
    <name evidence="2" type="ORF">ISN44_As13g019570</name>
</gene>